<organism evidence="1 2">
    <name type="scientific">Pipistrellus nathusii</name>
    <name type="common">Nathusius' pipistrelle</name>
    <dbReference type="NCBI Taxonomy" id="59473"/>
    <lineage>
        <taxon>Eukaryota</taxon>
        <taxon>Metazoa</taxon>
        <taxon>Chordata</taxon>
        <taxon>Craniata</taxon>
        <taxon>Vertebrata</taxon>
        <taxon>Euteleostomi</taxon>
        <taxon>Mammalia</taxon>
        <taxon>Eutheria</taxon>
        <taxon>Laurasiatheria</taxon>
        <taxon>Chiroptera</taxon>
        <taxon>Yangochiroptera</taxon>
        <taxon>Vespertilionidae</taxon>
        <taxon>Pipistrellus</taxon>
    </lineage>
</organism>
<evidence type="ECO:0000313" key="1">
    <source>
        <dbReference type="EMBL" id="CAK6440878.1"/>
    </source>
</evidence>
<evidence type="ECO:0000313" key="2">
    <source>
        <dbReference type="Proteomes" id="UP001314169"/>
    </source>
</evidence>
<sequence length="102" mass="11730">MWFYQKVQPTPRPGSRWGYLRNVGRLLGQEALLVLEDEEGLAIKNSWHCSKQYMNTLAKKKAPYSLNPHLDTSTPTRHLKVDTPGMCQHMKIPKHVLPGYSL</sequence>
<accession>A0ABN9ZSG8</accession>
<reference evidence="1" key="1">
    <citation type="submission" date="2023-12" db="EMBL/GenBank/DDBJ databases">
        <authorList>
            <person name="Brown T."/>
        </authorList>
    </citation>
    <scope>NUCLEOTIDE SEQUENCE</scope>
</reference>
<dbReference type="Proteomes" id="UP001314169">
    <property type="component" value="Chromosome 2"/>
</dbReference>
<gene>
    <name evidence="1" type="ORF">MPIPNATIZW_LOCUS9184</name>
</gene>
<keyword evidence="2" id="KW-1185">Reference proteome</keyword>
<protein>
    <submittedName>
        <fullName evidence="1">Uncharacterized protein</fullName>
    </submittedName>
</protein>
<dbReference type="EMBL" id="OY882859">
    <property type="protein sequence ID" value="CAK6440878.1"/>
    <property type="molecule type" value="Genomic_DNA"/>
</dbReference>
<proteinExistence type="predicted"/>
<name>A0ABN9ZSG8_PIPNA</name>